<dbReference type="InterPro" id="IPR024752">
    <property type="entry name" value="Myb/SANT-like_dom"/>
</dbReference>
<evidence type="ECO:0000313" key="2">
    <source>
        <dbReference type="EMBL" id="KAH6822257.1"/>
    </source>
</evidence>
<dbReference type="AlphaFoldDB" id="A0AAD4IVB9"/>
<feature type="domain" description="Myb/SANT-like" evidence="1">
    <location>
        <begin position="16"/>
        <end position="111"/>
    </location>
</feature>
<protein>
    <recommendedName>
        <fullName evidence="1">Myb/SANT-like domain-containing protein</fullName>
    </recommendedName>
</protein>
<dbReference type="PANTHER" id="PTHR46250:SF15">
    <property type="entry name" value="OS01G0523800 PROTEIN"/>
    <property type="match status" value="1"/>
</dbReference>
<organism evidence="2 3">
    <name type="scientific">Perilla frutescens var. hirtella</name>
    <name type="common">Perilla citriodora</name>
    <name type="synonym">Perilla setoyensis</name>
    <dbReference type="NCBI Taxonomy" id="608512"/>
    <lineage>
        <taxon>Eukaryota</taxon>
        <taxon>Viridiplantae</taxon>
        <taxon>Streptophyta</taxon>
        <taxon>Embryophyta</taxon>
        <taxon>Tracheophyta</taxon>
        <taxon>Spermatophyta</taxon>
        <taxon>Magnoliopsida</taxon>
        <taxon>eudicotyledons</taxon>
        <taxon>Gunneridae</taxon>
        <taxon>Pentapetalae</taxon>
        <taxon>asterids</taxon>
        <taxon>lamiids</taxon>
        <taxon>Lamiales</taxon>
        <taxon>Lamiaceae</taxon>
        <taxon>Nepetoideae</taxon>
        <taxon>Elsholtzieae</taxon>
        <taxon>Perilla</taxon>
    </lineage>
</organism>
<dbReference type="EMBL" id="SDAM02001405">
    <property type="protein sequence ID" value="KAH6822257.1"/>
    <property type="molecule type" value="Genomic_DNA"/>
</dbReference>
<accession>A0AAD4IVB9</accession>
<sequence>MNDSSQAAGRGKNKRKWSSLEEETLLDFILELKLDPRWKCEGRFKNGFHQCLAEKMKNKFPKCGLKASQVESKIKFLKEKYTVISDMLKSSGFQWDDKNKMVQCKRECFDEFCVGHPRAKGLWKSAFPLFEKLQIIYDAKLSR</sequence>
<proteinExistence type="predicted"/>
<keyword evidence="3" id="KW-1185">Reference proteome</keyword>
<name>A0AAD4IVB9_PERFH</name>
<evidence type="ECO:0000259" key="1">
    <source>
        <dbReference type="Pfam" id="PF12776"/>
    </source>
</evidence>
<dbReference type="Proteomes" id="UP001190926">
    <property type="component" value="Unassembled WGS sequence"/>
</dbReference>
<comment type="caution">
    <text evidence="2">The sequence shown here is derived from an EMBL/GenBank/DDBJ whole genome shotgun (WGS) entry which is preliminary data.</text>
</comment>
<dbReference type="Pfam" id="PF12776">
    <property type="entry name" value="Myb_DNA-bind_3"/>
    <property type="match status" value="1"/>
</dbReference>
<evidence type="ECO:0000313" key="3">
    <source>
        <dbReference type="Proteomes" id="UP001190926"/>
    </source>
</evidence>
<gene>
    <name evidence="2" type="ORF">C2S53_011257</name>
</gene>
<reference evidence="2 3" key="1">
    <citation type="journal article" date="2021" name="Nat. Commun.">
        <title>Incipient diploidization of the medicinal plant Perilla within 10,000 years.</title>
        <authorList>
            <person name="Zhang Y."/>
            <person name="Shen Q."/>
            <person name="Leng L."/>
            <person name="Zhang D."/>
            <person name="Chen S."/>
            <person name="Shi Y."/>
            <person name="Ning Z."/>
            <person name="Chen S."/>
        </authorList>
    </citation>
    <scope>NUCLEOTIDE SEQUENCE [LARGE SCALE GENOMIC DNA]</scope>
    <source>
        <strain evidence="3">cv. PC099</strain>
    </source>
</reference>
<dbReference type="PANTHER" id="PTHR46250">
    <property type="entry name" value="MYB/SANT-LIKE DNA-BINDING DOMAIN PROTEIN-RELATED"/>
    <property type="match status" value="1"/>
</dbReference>